<organism evidence="2 3">
    <name type="scientific">Collybia nuda</name>
    <dbReference type="NCBI Taxonomy" id="64659"/>
    <lineage>
        <taxon>Eukaryota</taxon>
        <taxon>Fungi</taxon>
        <taxon>Dikarya</taxon>
        <taxon>Basidiomycota</taxon>
        <taxon>Agaricomycotina</taxon>
        <taxon>Agaricomycetes</taxon>
        <taxon>Agaricomycetidae</taxon>
        <taxon>Agaricales</taxon>
        <taxon>Tricholomatineae</taxon>
        <taxon>Clitocybaceae</taxon>
        <taxon>Collybia</taxon>
    </lineage>
</organism>
<evidence type="ECO:0000313" key="2">
    <source>
        <dbReference type="EMBL" id="KAF9461707.1"/>
    </source>
</evidence>
<comment type="caution">
    <text evidence="2">The sequence shown here is derived from an EMBL/GenBank/DDBJ whole genome shotgun (WGS) entry which is preliminary data.</text>
</comment>
<gene>
    <name evidence="2" type="ORF">BDZ94DRAFT_797859</name>
</gene>
<reference evidence="2" key="1">
    <citation type="submission" date="2020-11" db="EMBL/GenBank/DDBJ databases">
        <authorList>
            <consortium name="DOE Joint Genome Institute"/>
            <person name="Ahrendt S."/>
            <person name="Riley R."/>
            <person name="Andreopoulos W."/>
            <person name="Labutti K."/>
            <person name="Pangilinan J."/>
            <person name="Ruiz-Duenas F.J."/>
            <person name="Barrasa J.M."/>
            <person name="Sanchez-Garcia M."/>
            <person name="Camarero S."/>
            <person name="Miyauchi S."/>
            <person name="Serrano A."/>
            <person name="Linde D."/>
            <person name="Babiker R."/>
            <person name="Drula E."/>
            <person name="Ayuso-Fernandez I."/>
            <person name="Pacheco R."/>
            <person name="Padilla G."/>
            <person name="Ferreira P."/>
            <person name="Barriuso J."/>
            <person name="Kellner H."/>
            <person name="Castanera R."/>
            <person name="Alfaro M."/>
            <person name="Ramirez L."/>
            <person name="Pisabarro A.G."/>
            <person name="Kuo A."/>
            <person name="Tritt A."/>
            <person name="Lipzen A."/>
            <person name="He G."/>
            <person name="Yan M."/>
            <person name="Ng V."/>
            <person name="Cullen D."/>
            <person name="Martin F."/>
            <person name="Rosso M.-N."/>
            <person name="Henrissat B."/>
            <person name="Hibbett D."/>
            <person name="Martinez A.T."/>
            <person name="Grigoriev I.V."/>
        </authorList>
    </citation>
    <scope>NUCLEOTIDE SEQUENCE</scope>
    <source>
        <strain evidence="2">CBS 247.69</strain>
    </source>
</reference>
<feature type="region of interest" description="Disordered" evidence="1">
    <location>
        <begin position="1"/>
        <end position="27"/>
    </location>
</feature>
<name>A0A9P6CDG1_9AGAR</name>
<protein>
    <submittedName>
        <fullName evidence="2">Uncharacterized protein</fullName>
    </submittedName>
</protein>
<evidence type="ECO:0000256" key="1">
    <source>
        <dbReference type="SAM" id="MobiDB-lite"/>
    </source>
</evidence>
<dbReference type="Proteomes" id="UP000807353">
    <property type="component" value="Unassembled WGS sequence"/>
</dbReference>
<sequence length="195" mass="21950">MAYHADIQARRHTSRWSFSKPPPHTLSTSNDFADAQTILVINSPGLHGFRVLGEQRVPKSIPHTGVPRSRLICIASRAISNPTKVLVVSPERRSLKGLSRRRSVPLSASIVIRNTSLDVATARYPASPEADKHTERPRYCSPTATANSAAFPACRREKWRTVIDLGWFDVRISDWVTEFMTMKNWRIRYGGLVES</sequence>
<dbReference type="AlphaFoldDB" id="A0A9P6CDG1"/>
<accession>A0A9P6CDG1</accession>
<keyword evidence="3" id="KW-1185">Reference proteome</keyword>
<dbReference type="EMBL" id="MU150280">
    <property type="protein sequence ID" value="KAF9461707.1"/>
    <property type="molecule type" value="Genomic_DNA"/>
</dbReference>
<evidence type="ECO:0000313" key="3">
    <source>
        <dbReference type="Proteomes" id="UP000807353"/>
    </source>
</evidence>
<proteinExistence type="predicted"/>